<dbReference type="PANTHER" id="PTHR13696:SF52">
    <property type="entry name" value="PARA FAMILY PROTEIN CT_582"/>
    <property type="match status" value="1"/>
</dbReference>
<accession>A0A1W1UHV9</accession>
<dbReference type="InterPro" id="IPR027417">
    <property type="entry name" value="P-loop_NTPase"/>
</dbReference>
<dbReference type="STRING" id="695939.SAMN00790413_05580"/>
<dbReference type="Pfam" id="PF13614">
    <property type="entry name" value="AAA_31"/>
    <property type="match status" value="1"/>
</dbReference>
<sequence length="275" mass="29160">MTSKSLFVAEIRARLIEMRTLTFFNHAGGVMKSSLTRDVGYTLSQAGLRVLVVDLDPQANLTDWLGVSGVTREQTVYTTATSGDPLPSPTAVHGLHLIPSDVSLALAEGQMMGVVGAHLHLRQALQAVSDQYDVTLIDSPPSLGQLSILGALAADHLIVPVPTRQKGMNALAGLSEAMATYRKLRPDLTVALYVPTLYDARRSHDREAYAALQGMLRPLASPIPDRGAVWNDSASAGQPVGLYAPGSPVHQDVLRATAEIAAASRLEVTIPGGKA</sequence>
<gene>
    <name evidence="2" type="ORF">SAMN00790413_05580</name>
</gene>
<dbReference type="SUPFAM" id="SSF52540">
    <property type="entry name" value="P-loop containing nucleoside triphosphate hydrolases"/>
    <property type="match status" value="1"/>
</dbReference>
<dbReference type="CDD" id="cd02042">
    <property type="entry name" value="ParAB_family"/>
    <property type="match status" value="1"/>
</dbReference>
<dbReference type="Proteomes" id="UP000192582">
    <property type="component" value="Unassembled WGS sequence"/>
</dbReference>
<dbReference type="Gene3D" id="3.40.50.300">
    <property type="entry name" value="P-loop containing nucleotide triphosphate hydrolases"/>
    <property type="match status" value="1"/>
</dbReference>
<dbReference type="EMBL" id="FWWU01000004">
    <property type="protein sequence ID" value="SMB80612.1"/>
    <property type="molecule type" value="Genomic_DNA"/>
</dbReference>
<dbReference type="PANTHER" id="PTHR13696">
    <property type="entry name" value="P-LOOP CONTAINING NUCLEOSIDE TRIPHOSPHATE HYDROLASE"/>
    <property type="match status" value="1"/>
</dbReference>
<reference evidence="2 3" key="1">
    <citation type="submission" date="2017-04" db="EMBL/GenBank/DDBJ databases">
        <authorList>
            <person name="Afonso C.L."/>
            <person name="Miller P.J."/>
            <person name="Scott M.A."/>
            <person name="Spackman E."/>
            <person name="Goraichik I."/>
            <person name="Dimitrov K.M."/>
            <person name="Suarez D.L."/>
            <person name="Swayne D.E."/>
        </authorList>
    </citation>
    <scope>NUCLEOTIDE SEQUENCE [LARGE SCALE GENOMIC DNA]</scope>
    <source>
        <strain evidence="2 3">KR-140</strain>
    </source>
</reference>
<evidence type="ECO:0000259" key="1">
    <source>
        <dbReference type="Pfam" id="PF13614"/>
    </source>
</evidence>
<keyword evidence="3" id="KW-1185">Reference proteome</keyword>
<dbReference type="InterPro" id="IPR050678">
    <property type="entry name" value="DNA_Partitioning_ATPase"/>
</dbReference>
<evidence type="ECO:0000313" key="2">
    <source>
        <dbReference type="EMBL" id="SMB80612.1"/>
    </source>
</evidence>
<protein>
    <submittedName>
        <fullName evidence="2">Chromosome partitioning protein</fullName>
    </submittedName>
</protein>
<proteinExistence type="predicted"/>
<name>A0A1W1UHV9_9DEIO</name>
<feature type="domain" description="AAA" evidence="1">
    <location>
        <begin position="18"/>
        <end position="185"/>
    </location>
</feature>
<dbReference type="AlphaFoldDB" id="A0A1W1UHV9"/>
<evidence type="ECO:0000313" key="3">
    <source>
        <dbReference type="Proteomes" id="UP000192582"/>
    </source>
</evidence>
<organism evidence="2 3">
    <name type="scientific">Deinococcus hopiensis KR-140</name>
    <dbReference type="NCBI Taxonomy" id="695939"/>
    <lineage>
        <taxon>Bacteria</taxon>
        <taxon>Thermotogati</taxon>
        <taxon>Deinococcota</taxon>
        <taxon>Deinococci</taxon>
        <taxon>Deinococcales</taxon>
        <taxon>Deinococcaceae</taxon>
        <taxon>Deinococcus</taxon>
    </lineage>
</organism>
<dbReference type="InterPro" id="IPR025669">
    <property type="entry name" value="AAA_dom"/>
</dbReference>